<dbReference type="PANTHER" id="PTHR10961:SF7">
    <property type="entry name" value="FAD DEPENDENT OXIDOREDUCTASE DOMAIN-CONTAINING PROTEIN"/>
    <property type="match status" value="1"/>
</dbReference>
<keyword evidence="3" id="KW-0274">FAD</keyword>
<keyword evidence="7" id="KW-1185">Reference proteome</keyword>
<gene>
    <name evidence="6" type="ORF">KIH74_12315</name>
</gene>
<organism evidence="6 7">
    <name type="scientific">Kineosporia corallincola</name>
    <dbReference type="NCBI Taxonomy" id="2835133"/>
    <lineage>
        <taxon>Bacteria</taxon>
        <taxon>Bacillati</taxon>
        <taxon>Actinomycetota</taxon>
        <taxon>Actinomycetes</taxon>
        <taxon>Kineosporiales</taxon>
        <taxon>Kineosporiaceae</taxon>
        <taxon>Kineosporia</taxon>
    </lineage>
</organism>
<dbReference type="InterPro" id="IPR006076">
    <property type="entry name" value="FAD-dep_OxRdtase"/>
</dbReference>
<feature type="domain" description="FAD dependent oxidoreductase" evidence="5">
    <location>
        <begin position="12"/>
        <end position="356"/>
    </location>
</feature>
<dbReference type="Gene3D" id="3.50.50.60">
    <property type="entry name" value="FAD/NAD(P)-binding domain"/>
    <property type="match status" value="1"/>
</dbReference>
<keyword evidence="2" id="KW-0285">Flavoprotein</keyword>
<dbReference type="InterPro" id="IPR045170">
    <property type="entry name" value="MTOX"/>
</dbReference>
<evidence type="ECO:0000256" key="2">
    <source>
        <dbReference type="ARBA" id="ARBA00022630"/>
    </source>
</evidence>
<dbReference type="InterPro" id="IPR036188">
    <property type="entry name" value="FAD/NAD-bd_sf"/>
</dbReference>
<dbReference type="SUPFAM" id="SSF54373">
    <property type="entry name" value="FAD-linked reductases, C-terminal domain"/>
    <property type="match status" value="1"/>
</dbReference>
<reference evidence="6 7" key="1">
    <citation type="submission" date="2021-05" db="EMBL/GenBank/DDBJ databases">
        <title>Kineosporia and Streptomyces sp. nov. two new marine actinobacteria isolated from Coral.</title>
        <authorList>
            <person name="Buangrab K."/>
            <person name="Sutthacheep M."/>
            <person name="Yeemin T."/>
            <person name="Harunari E."/>
            <person name="Igarashi Y."/>
            <person name="Kanchanasin P."/>
            <person name="Tanasupawat S."/>
            <person name="Phongsopitanun W."/>
        </authorList>
    </citation>
    <scope>NUCLEOTIDE SEQUENCE [LARGE SCALE GENOMIC DNA]</scope>
    <source>
        <strain evidence="6 7">J2-2</strain>
    </source>
</reference>
<dbReference type="PANTHER" id="PTHR10961">
    <property type="entry name" value="PEROXISOMAL SARCOSINE OXIDASE"/>
    <property type="match status" value="1"/>
</dbReference>
<evidence type="ECO:0000256" key="4">
    <source>
        <dbReference type="ARBA" id="ARBA00023002"/>
    </source>
</evidence>
<evidence type="ECO:0000313" key="6">
    <source>
        <dbReference type="EMBL" id="MBT0769713.1"/>
    </source>
</evidence>
<sequence>MGSATKGGQDADVIVIGGGAMGSAAAWQLAERGVDVLLLERFEPGHTQGASHGASRIFRVSYPDPLHIGLAREAQQLWRELEQASGVPLLTVTGGVDHGTADELDVLHDGLTAAGVESHWLGATEAADRWPGLRFDGRALYHPGSGRLHADHAVSALQSVARGRGTVALHRTRVTRVEVLPDDTVAVSTEQDFQPLRARRVVVAAGAWTDQILAGLLPLPRLRVTQEQPAHFTPLGTDENDWPSFTHRRAGAATVYGMGTPGEGVKVGLHGVGPRIDPEHRDFRPRAEQSADLHEYVRTWLPGVDASSAVPVTCTYTSTADEVFVLDRRGPIVVAAGFSGHGFKFVPAIGRILADLVEGAPPVPEFALDRPRRVAQPAV</sequence>
<protein>
    <submittedName>
        <fullName evidence="6">FAD-dependent oxidoreductase</fullName>
    </submittedName>
</protein>
<evidence type="ECO:0000256" key="1">
    <source>
        <dbReference type="ARBA" id="ARBA00001974"/>
    </source>
</evidence>
<dbReference type="RefSeq" id="WP_214156006.1">
    <property type="nucleotide sequence ID" value="NZ_JAHBAY010000004.1"/>
</dbReference>
<dbReference type="Proteomes" id="UP001197247">
    <property type="component" value="Unassembled WGS sequence"/>
</dbReference>
<keyword evidence="4" id="KW-0560">Oxidoreductase</keyword>
<dbReference type="EMBL" id="JAHBAY010000004">
    <property type="protein sequence ID" value="MBT0769713.1"/>
    <property type="molecule type" value="Genomic_DNA"/>
</dbReference>
<name>A0ABS5TF52_9ACTN</name>
<comment type="cofactor">
    <cofactor evidence="1">
        <name>FAD</name>
        <dbReference type="ChEBI" id="CHEBI:57692"/>
    </cofactor>
</comment>
<accession>A0ABS5TF52</accession>
<dbReference type="Gene3D" id="3.30.9.10">
    <property type="entry name" value="D-Amino Acid Oxidase, subunit A, domain 2"/>
    <property type="match status" value="1"/>
</dbReference>
<evidence type="ECO:0000313" key="7">
    <source>
        <dbReference type="Proteomes" id="UP001197247"/>
    </source>
</evidence>
<dbReference type="SUPFAM" id="SSF51905">
    <property type="entry name" value="FAD/NAD(P)-binding domain"/>
    <property type="match status" value="1"/>
</dbReference>
<evidence type="ECO:0000259" key="5">
    <source>
        <dbReference type="Pfam" id="PF01266"/>
    </source>
</evidence>
<proteinExistence type="predicted"/>
<evidence type="ECO:0000256" key="3">
    <source>
        <dbReference type="ARBA" id="ARBA00022827"/>
    </source>
</evidence>
<dbReference type="Pfam" id="PF01266">
    <property type="entry name" value="DAO"/>
    <property type="match status" value="1"/>
</dbReference>
<comment type="caution">
    <text evidence="6">The sequence shown here is derived from an EMBL/GenBank/DDBJ whole genome shotgun (WGS) entry which is preliminary data.</text>
</comment>